<name>S5AIU2_9ALTE</name>
<dbReference type="InterPro" id="IPR010982">
    <property type="entry name" value="Lambda_DNA-bd_dom_sf"/>
</dbReference>
<reference evidence="2 3" key="1">
    <citation type="journal article" date="2013" name="Genome Biol. Evol.">
        <title>Genomic Diversity of "Deep Ecotype" Alteromonas macleodii Isolates: Evidence for Pan-Mediterranean Clonal Frames.</title>
        <authorList>
            <person name="Lopez-Perez M."/>
            <person name="Gonzaga A."/>
            <person name="Rodriguez-Valera F."/>
        </authorList>
    </citation>
    <scope>NUCLEOTIDE SEQUENCE [LARGE SCALE GENOMIC DNA]</scope>
    <source>
        <strain evidence="3">'English Channel 615'</strain>
    </source>
</reference>
<dbReference type="AlphaFoldDB" id="S5AIU2"/>
<dbReference type="Proteomes" id="UP000014909">
    <property type="component" value="Chromosome"/>
</dbReference>
<dbReference type="PROSITE" id="PS50943">
    <property type="entry name" value="HTH_CROC1"/>
    <property type="match status" value="1"/>
</dbReference>
<dbReference type="KEGG" id="amh:I633_15145"/>
<dbReference type="GO" id="GO:0003677">
    <property type="term" value="F:DNA binding"/>
    <property type="evidence" value="ECO:0007669"/>
    <property type="project" value="InterPro"/>
</dbReference>
<sequence length="82" mass="9462">MSRESIGCQLKESRKRLRLSQSDIAKKLKTDRAQISRIENGKYQGSLQLLERYLTLMGLELAATPINRPPIFEELEAVYHDD</sequence>
<dbReference type="Gene3D" id="1.10.260.40">
    <property type="entry name" value="lambda repressor-like DNA-binding domains"/>
    <property type="match status" value="1"/>
</dbReference>
<dbReference type="SUPFAM" id="SSF47413">
    <property type="entry name" value="lambda repressor-like DNA-binding domains"/>
    <property type="match status" value="1"/>
</dbReference>
<dbReference type="SMART" id="SM00530">
    <property type="entry name" value="HTH_XRE"/>
    <property type="match status" value="1"/>
</dbReference>
<evidence type="ECO:0000313" key="3">
    <source>
        <dbReference type="Proteomes" id="UP000014909"/>
    </source>
</evidence>
<evidence type="ECO:0000259" key="1">
    <source>
        <dbReference type="PROSITE" id="PS50943"/>
    </source>
</evidence>
<dbReference type="PATRIC" id="fig|1300253.3.peg.3166"/>
<accession>S5AIU2</accession>
<protein>
    <recommendedName>
        <fullName evidence="1">HTH cro/C1-type domain-containing protein</fullName>
    </recommendedName>
</protein>
<dbReference type="Pfam" id="PF13560">
    <property type="entry name" value="HTH_31"/>
    <property type="match status" value="1"/>
</dbReference>
<dbReference type="BioCyc" id="AMAC1300253:G12YX-2443-MONOMER"/>
<evidence type="ECO:0000313" key="2">
    <source>
        <dbReference type="EMBL" id="AGP78811.1"/>
    </source>
</evidence>
<gene>
    <name evidence="2" type="ORF">I633_15145</name>
</gene>
<dbReference type="InterPro" id="IPR001387">
    <property type="entry name" value="Cro/C1-type_HTH"/>
</dbReference>
<organism evidence="2 3">
    <name type="scientific">Alteromonas mediterranea 615</name>
    <dbReference type="NCBI Taxonomy" id="1300253"/>
    <lineage>
        <taxon>Bacteria</taxon>
        <taxon>Pseudomonadati</taxon>
        <taxon>Pseudomonadota</taxon>
        <taxon>Gammaproteobacteria</taxon>
        <taxon>Alteromonadales</taxon>
        <taxon>Alteromonadaceae</taxon>
        <taxon>Alteromonas/Salinimonas group</taxon>
        <taxon>Alteromonas</taxon>
    </lineage>
</organism>
<feature type="domain" description="HTH cro/C1-type" evidence="1">
    <location>
        <begin position="10"/>
        <end position="64"/>
    </location>
</feature>
<dbReference type="CDD" id="cd00093">
    <property type="entry name" value="HTH_XRE"/>
    <property type="match status" value="1"/>
</dbReference>
<proteinExistence type="predicted"/>
<dbReference type="HOGENOM" id="CLU_066192_47_5_6"/>
<dbReference type="EMBL" id="CP004846">
    <property type="protein sequence ID" value="AGP78811.1"/>
    <property type="molecule type" value="Genomic_DNA"/>
</dbReference>